<dbReference type="Proteomes" id="UP000021053">
    <property type="component" value="Unassembled WGS sequence"/>
</dbReference>
<keyword evidence="4" id="KW-1185">Reference proteome</keyword>
<comment type="similarity">
    <text evidence="1">Belongs to the bacterial solute-binding protein 1 family.</text>
</comment>
<dbReference type="RefSeq" id="WP_035849156.1">
    <property type="nucleotide sequence ID" value="NZ_KK073874.1"/>
</dbReference>
<evidence type="ECO:0000313" key="3">
    <source>
        <dbReference type="EMBL" id="EXG80323.1"/>
    </source>
</evidence>
<keyword evidence="2" id="KW-0813">Transport</keyword>
<evidence type="ECO:0000313" key="4">
    <source>
        <dbReference type="Proteomes" id="UP000021053"/>
    </source>
</evidence>
<comment type="caution">
    <text evidence="3">The sequence shown here is derived from an EMBL/GenBank/DDBJ whole genome shotgun (WGS) entry which is preliminary data.</text>
</comment>
<dbReference type="PANTHER" id="PTHR43649:SF29">
    <property type="entry name" value="OSMOPROTECTIVE COMPOUNDS-BINDING PROTEIN GGTB"/>
    <property type="match status" value="1"/>
</dbReference>
<dbReference type="InterPro" id="IPR006059">
    <property type="entry name" value="SBP"/>
</dbReference>
<protein>
    <submittedName>
        <fullName evidence="3">Carbohydrate ABC transporter substrate-binding protein, CUT1 family</fullName>
    </submittedName>
</protein>
<dbReference type="PATRIC" id="fig|927661.3.peg.1368"/>
<dbReference type="EMBL" id="JFBT01000001">
    <property type="protein sequence ID" value="EXG80323.1"/>
    <property type="molecule type" value="Genomic_DNA"/>
</dbReference>
<dbReference type="OrthoDB" id="8663148at2"/>
<proteinExistence type="inferred from homology"/>
<dbReference type="SUPFAM" id="SSF53850">
    <property type="entry name" value="Periplasmic binding protein-like II"/>
    <property type="match status" value="1"/>
</dbReference>
<dbReference type="Pfam" id="PF13416">
    <property type="entry name" value="SBP_bac_8"/>
    <property type="match status" value="1"/>
</dbReference>
<dbReference type="AlphaFoldDB" id="A0A010YYN3"/>
<name>A0A010YYN3_9ACTN</name>
<accession>A0A010YYN3</accession>
<sequence>MVFGVPRRRAFTGAVAAVGTVILLASCSTSGSGADKDSAECEPYKKWAVEEDATVTAYSSIRDVEADRLEESWKQFEDCTGITIEHEGSGEFEAQLNVRVDGGNAPDLAFFPQPGLLASLAKEGKVKPAPAAVKTSADANFSPDWIKYGTVDGKFYAAPLGANVKSFVWYSPKTFKDKGYQVPTTWAELIALSDKIAGTGEKPWCAGVESGDATGWPATDWLEDVLLRTGTPEEYDAWVNHTTPFNSAPIVAGLDQVGKILKNPKYVNGGYGDVKSIVTTSFQEGGLPILENKCTLHRQASFYGNQWPEGTTVAADGDVFAFYLPPIDPAKGKPVLGAGEFVGAFADRKEVQAVQEYLSTPEWANSRAKIGEGGWISANKGLDANNLKSPIDKLSVEILQDPKSVFRFDGSDQMPGSVGAGSFWKAMVAWLNGEATKPALDSVEKSWPK</sequence>
<dbReference type="Gene3D" id="3.40.190.10">
    <property type="entry name" value="Periplasmic binding protein-like II"/>
    <property type="match status" value="2"/>
</dbReference>
<dbReference type="PROSITE" id="PS51257">
    <property type="entry name" value="PROKAR_LIPOPROTEIN"/>
    <property type="match status" value="1"/>
</dbReference>
<dbReference type="HOGENOM" id="CLU_027068_0_0_11"/>
<gene>
    <name evidence="3" type="ORF">CryarDRAFT_1394</name>
</gene>
<organism evidence="3 4">
    <name type="scientific">Cryptosporangium arvum DSM 44712</name>
    <dbReference type="NCBI Taxonomy" id="927661"/>
    <lineage>
        <taxon>Bacteria</taxon>
        <taxon>Bacillati</taxon>
        <taxon>Actinomycetota</taxon>
        <taxon>Actinomycetes</taxon>
        <taxon>Cryptosporangiales</taxon>
        <taxon>Cryptosporangiaceae</taxon>
        <taxon>Cryptosporangium</taxon>
    </lineage>
</organism>
<dbReference type="InterPro" id="IPR050490">
    <property type="entry name" value="Bact_solute-bd_prot1"/>
</dbReference>
<dbReference type="PANTHER" id="PTHR43649">
    <property type="entry name" value="ARABINOSE-BINDING PROTEIN-RELATED"/>
    <property type="match status" value="1"/>
</dbReference>
<evidence type="ECO:0000256" key="1">
    <source>
        <dbReference type="ARBA" id="ARBA00008520"/>
    </source>
</evidence>
<reference evidence="3 4" key="1">
    <citation type="submission" date="2013-07" db="EMBL/GenBank/DDBJ databases">
        <authorList>
            <consortium name="DOE Joint Genome Institute"/>
            <person name="Eisen J."/>
            <person name="Huntemann M."/>
            <person name="Han J."/>
            <person name="Chen A."/>
            <person name="Kyrpides N."/>
            <person name="Mavromatis K."/>
            <person name="Markowitz V."/>
            <person name="Palaniappan K."/>
            <person name="Ivanova N."/>
            <person name="Schaumberg A."/>
            <person name="Pati A."/>
            <person name="Liolios K."/>
            <person name="Nordberg H.P."/>
            <person name="Cantor M.N."/>
            <person name="Hua S.X."/>
            <person name="Woyke T."/>
        </authorList>
    </citation>
    <scope>NUCLEOTIDE SEQUENCE [LARGE SCALE GENOMIC DNA]</scope>
    <source>
        <strain evidence="3 4">DSM 44712</strain>
    </source>
</reference>
<evidence type="ECO:0000256" key="2">
    <source>
        <dbReference type="ARBA" id="ARBA00022448"/>
    </source>
</evidence>